<sequence>MATTVNTAFKEFMKNIVNLDPDETSKARRSRDWLIQQIDTFESKAGLPKMYSEIDIHFGSFARRTKIRELDDIDIMIGLSAQGGSYETNSNGAIELTVPDSATTLLPLCHDYTKKINSRKVINKFISELSTISQYKKAEIKRNQEAATLELNTYTWNFDIAPCFMTKPEYDGRTYYLIPDGNGNWKKTDPRLDRDNAKRINTKHNGKVLDAIRIIKYWNRRATMPTMPSYLLECILLSFFDSQQETPNYIDWQVRDVLLHLSSAVYSDVQDPKRIQGNLNNLTYEDKQKISSKALTDYYKTVDASQFETDGDHKSAINKWREIFGSNFPEYTVQ</sequence>
<keyword evidence="2" id="KW-1185">Reference proteome</keyword>
<comment type="caution">
    <text evidence="1">The sequence shown here is derived from an EMBL/GenBank/DDBJ whole genome shotgun (WGS) entry which is preliminary data.</text>
</comment>
<dbReference type="Proteomes" id="UP001596378">
    <property type="component" value="Unassembled WGS sequence"/>
</dbReference>
<dbReference type="EMBL" id="JBHTAI010000011">
    <property type="protein sequence ID" value="MFC7150607.1"/>
    <property type="molecule type" value="Genomic_DNA"/>
</dbReference>
<evidence type="ECO:0000313" key="2">
    <source>
        <dbReference type="Proteomes" id="UP001596378"/>
    </source>
</evidence>
<gene>
    <name evidence="1" type="ORF">ACFQMJ_18910</name>
</gene>
<accession>A0ABW2FBM0</accession>
<organism evidence="1 2">
    <name type="scientific">Cohnella cellulosilytica</name>
    <dbReference type="NCBI Taxonomy" id="986710"/>
    <lineage>
        <taxon>Bacteria</taxon>
        <taxon>Bacillati</taxon>
        <taxon>Bacillota</taxon>
        <taxon>Bacilli</taxon>
        <taxon>Bacillales</taxon>
        <taxon>Paenibacillaceae</taxon>
        <taxon>Cohnella</taxon>
    </lineage>
</organism>
<protein>
    <submittedName>
        <fullName evidence="1">Nucleotidyltransferase</fullName>
    </submittedName>
</protein>
<dbReference type="Gene3D" id="3.30.460.90">
    <property type="match status" value="1"/>
</dbReference>
<evidence type="ECO:0000313" key="1">
    <source>
        <dbReference type="EMBL" id="MFC7150607.1"/>
    </source>
</evidence>
<dbReference type="RefSeq" id="WP_378052994.1">
    <property type="nucleotide sequence ID" value="NZ_JBHMDN010000069.1"/>
</dbReference>
<reference evidence="2" key="1">
    <citation type="journal article" date="2019" name="Int. J. Syst. Evol. Microbiol.">
        <title>The Global Catalogue of Microorganisms (GCM) 10K type strain sequencing project: providing services to taxonomists for standard genome sequencing and annotation.</title>
        <authorList>
            <consortium name="The Broad Institute Genomics Platform"/>
            <consortium name="The Broad Institute Genome Sequencing Center for Infectious Disease"/>
            <person name="Wu L."/>
            <person name="Ma J."/>
        </authorList>
    </citation>
    <scope>NUCLEOTIDE SEQUENCE [LARGE SCALE GENOMIC DNA]</scope>
    <source>
        <strain evidence="2">KCTC 12907</strain>
    </source>
</reference>
<name>A0ABW2FBM0_9BACL</name>
<proteinExistence type="predicted"/>